<dbReference type="InterPro" id="IPR035927">
    <property type="entry name" value="DUSP-like_sf"/>
</dbReference>
<comment type="caution">
    <text evidence="1">The sequence shown here is derived from an EMBL/GenBank/DDBJ whole genome shotgun (WGS) entry which is preliminary data.</text>
</comment>
<keyword evidence="2" id="KW-1185">Reference proteome</keyword>
<sequence>MMILNSGFMMENEVSCLPHTPEEEKRIIDELGGQFEANVKQGNLFYVISNRWYSSQL</sequence>
<dbReference type="EC" id="3.4.19.12" evidence="1"/>
<gene>
    <name evidence="1" type="ORF">RchiOBHm_Chr2g0154131</name>
</gene>
<dbReference type="STRING" id="74649.A0A2P6S0V7"/>
<dbReference type="Gramene" id="PRQ52318">
    <property type="protein sequence ID" value="PRQ52318"/>
    <property type="gene ID" value="RchiOBHm_Chr2g0154131"/>
</dbReference>
<dbReference type="EMBL" id="PDCK01000040">
    <property type="protein sequence ID" value="PRQ52318.1"/>
    <property type="molecule type" value="Genomic_DNA"/>
</dbReference>
<reference evidence="1 2" key="1">
    <citation type="journal article" date="2018" name="Nat. Genet.">
        <title>The Rosa genome provides new insights in the design of modern roses.</title>
        <authorList>
            <person name="Bendahmane M."/>
        </authorList>
    </citation>
    <scope>NUCLEOTIDE SEQUENCE [LARGE SCALE GENOMIC DNA]</scope>
    <source>
        <strain evidence="2">cv. Old Blush</strain>
    </source>
</reference>
<dbReference type="Proteomes" id="UP000238479">
    <property type="component" value="Chromosome 2"/>
</dbReference>
<protein>
    <submittedName>
        <fullName evidence="1">Putative ubiquitinyl hydrolase 1</fullName>
        <ecNumber evidence="1">3.4.19.12</ecNumber>
    </submittedName>
</protein>
<proteinExistence type="predicted"/>
<evidence type="ECO:0000313" key="2">
    <source>
        <dbReference type="Proteomes" id="UP000238479"/>
    </source>
</evidence>
<dbReference type="GO" id="GO:0004843">
    <property type="term" value="F:cysteine-type deubiquitinase activity"/>
    <property type="evidence" value="ECO:0007669"/>
    <property type="project" value="UniProtKB-EC"/>
</dbReference>
<evidence type="ECO:0000313" key="1">
    <source>
        <dbReference type="EMBL" id="PRQ52318.1"/>
    </source>
</evidence>
<keyword evidence="1" id="KW-0378">Hydrolase</keyword>
<dbReference type="AlphaFoldDB" id="A0A2P6S0V7"/>
<name>A0A2P6S0V7_ROSCH</name>
<dbReference type="SUPFAM" id="SSF143791">
    <property type="entry name" value="DUSP-like"/>
    <property type="match status" value="1"/>
</dbReference>
<organism evidence="1 2">
    <name type="scientific">Rosa chinensis</name>
    <name type="common">China rose</name>
    <dbReference type="NCBI Taxonomy" id="74649"/>
    <lineage>
        <taxon>Eukaryota</taxon>
        <taxon>Viridiplantae</taxon>
        <taxon>Streptophyta</taxon>
        <taxon>Embryophyta</taxon>
        <taxon>Tracheophyta</taxon>
        <taxon>Spermatophyta</taxon>
        <taxon>Magnoliopsida</taxon>
        <taxon>eudicotyledons</taxon>
        <taxon>Gunneridae</taxon>
        <taxon>Pentapetalae</taxon>
        <taxon>rosids</taxon>
        <taxon>fabids</taxon>
        <taxon>Rosales</taxon>
        <taxon>Rosaceae</taxon>
        <taxon>Rosoideae</taxon>
        <taxon>Rosoideae incertae sedis</taxon>
        <taxon>Rosa</taxon>
    </lineage>
</organism>
<accession>A0A2P6S0V7</accession>